<gene>
    <name evidence="2" type="ORF">SAMN05216266_13520</name>
</gene>
<dbReference type="AlphaFoldDB" id="A0A1I1CL74"/>
<dbReference type="EMBL" id="FOKG01000035">
    <property type="protein sequence ID" value="SFB63469.1"/>
    <property type="molecule type" value="Genomic_DNA"/>
</dbReference>
<name>A0A1I1CL74_9PSEU</name>
<dbReference type="OrthoDB" id="5187609at2"/>
<keyword evidence="3" id="KW-1185">Reference proteome</keyword>
<accession>A0A1I1CL74</accession>
<feature type="compositionally biased region" description="Polar residues" evidence="1">
    <location>
        <begin position="106"/>
        <end position="116"/>
    </location>
</feature>
<organism evidence="2 3">
    <name type="scientific">Amycolatopsis marina</name>
    <dbReference type="NCBI Taxonomy" id="490629"/>
    <lineage>
        <taxon>Bacteria</taxon>
        <taxon>Bacillati</taxon>
        <taxon>Actinomycetota</taxon>
        <taxon>Actinomycetes</taxon>
        <taxon>Pseudonocardiales</taxon>
        <taxon>Pseudonocardiaceae</taxon>
        <taxon>Amycolatopsis</taxon>
    </lineage>
</organism>
<reference evidence="3" key="1">
    <citation type="submission" date="2016-10" db="EMBL/GenBank/DDBJ databases">
        <authorList>
            <person name="Varghese N."/>
            <person name="Submissions S."/>
        </authorList>
    </citation>
    <scope>NUCLEOTIDE SEQUENCE [LARGE SCALE GENOMIC DNA]</scope>
    <source>
        <strain evidence="3">CGMCC 4.3568</strain>
    </source>
</reference>
<evidence type="ECO:0000313" key="3">
    <source>
        <dbReference type="Proteomes" id="UP000243799"/>
    </source>
</evidence>
<proteinExistence type="predicted"/>
<evidence type="ECO:0000313" key="2">
    <source>
        <dbReference type="EMBL" id="SFB63469.1"/>
    </source>
</evidence>
<dbReference type="RefSeq" id="WP_091679492.1">
    <property type="nucleotide sequence ID" value="NZ_FOKG01000035.1"/>
</dbReference>
<sequence>MDPRDRADALLSRAQARRGVVTPDNMTSPMDASNTQQIPRSVVSEIDQDPDSTTQLPASVIEANDYLAESTPTNRLDGESRAAPQARGPRRVDDVEEQELDGLIPTVTTQPGQSALSRRLEGL</sequence>
<protein>
    <submittedName>
        <fullName evidence="2">Uncharacterized protein</fullName>
    </submittedName>
</protein>
<feature type="compositionally biased region" description="Polar residues" evidence="1">
    <location>
        <begin position="24"/>
        <end position="37"/>
    </location>
</feature>
<feature type="region of interest" description="Disordered" evidence="1">
    <location>
        <begin position="1"/>
        <end position="37"/>
    </location>
</feature>
<dbReference type="STRING" id="490629.SAMN05216266_13520"/>
<dbReference type="Proteomes" id="UP000243799">
    <property type="component" value="Unassembled WGS sequence"/>
</dbReference>
<evidence type="ECO:0000256" key="1">
    <source>
        <dbReference type="SAM" id="MobiDB-lite"/>
    </source>
</evidence>
<feature type="region of interest" description="Disordered" evidence="1">
    <location>
        <begin position="69"/>
        <end position="123"/>
    </location>
</feature>